<gene>
    <name evidence="10" type="ORF">ZYGR_0AK00410</name>
</gene>
<evidence type="ECO:0000313" key="10">
    <source>
        <dbReference type="EMBL" id="GAV53539.1"/>
    </source>
</evidence>
<feature type="compositionally biased region" description="Basic and acidic residues" evidence="8">
    <location>
        <begin position="94"/>
        <end position="103"/>
    </location>
</feature>
<evidence type="ECO:0000256" key="1">
    <source>
        <dbReference type="ARBA" id="ARBA00004123"/>
    </source>
</evidence>
<dbReference type="OrthoDB" id="10254730at2759"/>
<comment type="caution">
    <text evidence="10">The sequence shown here is derived from an EMBL/GenBank/DDBJ whole genome shotgun (WGS) entry which is preliminary data.</text>
</comment>
<feature type="region of interest" description="Disordered" evidence="8">
    <location>
        <begin position="94"/>
        <end position="157"/>
    </location>
</feature>
<dbReference type="GO" id="GO:0003677">
    <property type="term" value="F:DNA binding"/>
    <property type="evidence" value="ECO:0007669"/>
    <property type="project" value="UniProtKB-KW"/>
</dbReference>
<reference evidence="10 11" key="1">
    <citation type="submission" date="2016-08" db="EMBL/GenBank/DDBJ databases">
        <title>Draft genome sequence of allopolyploid Zygosaccharomyces rouxii.</title>
        <authorList>
            <person name="Watanabe J."/>
            <person name="Uehara K."/>
            <person name="Mogi Y."/>
            <person name="Tsukioka Y."/>
        </authorList>
    </citation>
    <scope>NUCLEOTIDE SEQUENCE [LARGE SCALE GENOMIC DNA]</scope>
    <source>
        <strain evidence="10 11">NBRC 110957</strain>
    </source>
</reference>
<dbReference type="Proteomes" id="UP000187013">
    <property type="component" value="Unassembled WGS sequence"/>
</dbReference>
<dbReference type="AlphaFoldDB" id="A0A1Q3ACP3"/>
<keyword evidence="4" id="KW-0235">DNA replication</keyword>
<evidence type="ECO:0000256" key="7">
    <source>
        <dbReference type="ARBA" id="ARBA00032930"/>
    </source>
</evidence>
<evidence type="ECO:0000256" key="4">
    <source>
        <dbReference type="ARBA" id="ARBA00022705"/>
    </source>
</evidence>
<dbReference type="PANTHER" id="PTHR12708:SF0">
    <property type="entry name" value="DNA POLYMERASE EPSILON SUBUNIT 2"/>
    <property type="match status" value="1"/>
</dbReference>
<dbReference type="GO" id="GO:0042276">
    <property type="term" value="P:error-prone translesion synthesis"/>
    <property type="evidence" value="ECO:0007669"/>
    <property type="project" value="TreeGrafter"/>
</dbReference>
<dbReference type="InterPro" id="IPR007185">
    <property type="entry name" value="DNA_pol_a/d/e_bsu"/>
</dbReference>
<dbReference type="Pfam" id="PF04042">
    <property type="entry name" value="DNA_pol_E_B"/>
    <property type="match status" value="1"/>
</dbReference>
<dbReference type="GO" id="GO:0006261">
    <property type="term" value="P:DNA-templated DNA replication"/>
    <property type="evidence" value="ECO:0007669"/>
    <property type="project" value="InterPro"/>
</dbReference>
<dbReference type="InterPro" id="IPR016266">
    <property type="entry name" value="POLE2"/>
</dbReference>
<accession>A0A1Q3ACP3</accession>
<organism evidence="10 11">
    <name type="scientific">Zygosaccharomyces rouxii</name>
    <dbReference type="NCBI Taxonomy" id="4956"/>
    <lineage>
        <taxon>Eukaryota</taxon>
        <taxon>Fungi</taxon>
        <taxon>Dikarya</taxon>
        <taxon>Ascomycota</taxon>
        <taxon>Saccharomycotina</taxon>
        <taxon>Saccharomycetes</taxon>
        <taxon>Saccharomycetales</taxon>
        <taxon>Saccharomycetaceae</taxon>
        <taxon>Zygosaccharomyces</taxon>
    </lineage>
</organism>
<dbReference type="EMBL" id="BDGX01000037">
    <property type="protein sequence ID" value="GAV53539.1"/>
    <property type="molecule type" value="Genomic_DNA"/>
</dbReference>
<name>A0A1Q3ACP3_ZYGRO</name>
<keyword evidence="5" id="KW-0238">DNA-binding</keyword>
<feature type="compositionally biased region" description="Polar residues" evidence="8">
    <location>
        <begin position="122"/>
        <end position="133"/>
    </location>
</feature>
<feature type="domain" description="DNA polymerase alpha/delta/epsilon subunit B" evidence="9">
    <location>
        <begin position="393"/>
        <end position="646"/>
    </location>
</feature>
<dbReference type="GO" id="GO:0008622">
    <property type="term" value="C:epsilon DNA polymerase complex"/>
    <property type="evidence" value="ECO:0007669"/>
    <property type="project" value="InterPro"/>
</dbReference>
<keyword evidence="6" id="KW-0539">Nucleus</keyword>
<dbReference type="PANTHER" id="PTHR12708">
    <property type="entry name" value="DNA POLYMERASE EPSILON SUBUNIT B"/>
    <property type="match status" value="1"/>
</dbReference>
<sequence length="686" mass="77511">MLTSGNVLPVKISPPLLRPMAYRVLSKKYGLNIKTDGLAALAEFVGNTFGMDWKKSSETVQFLETFASVWRQQERGLFVDRQGVLEVINEIKERQKTSKEEAHQQPQQRPVTKNVPIDQFLKPQNQEGDGSSSPPQPPAMGTPEPEPMDQDATDDDEDHLDWKEYFKVVNANEQTRFIYDPTKMQFIPNARNSKPLNNGFKLPEIKDYATLFTTRYYLVRDRVMRNENFQNLDSFNPLSSMIGLQQELQNGKPLSSNNMVITQIKNLIGRDGQNFLLLGLLRTNAKGNWCLEDPSGTVEIDISQTLPTSGSYYVSGCFVLAEGIYFTAGNKFHVASMTHPPGERRDSTLNAIGNLDMLGLHGPSTSSMVPRLDNDLKIRLHLLEKELVDHKFVILGGDMFLDQLATMEALRKVLSRLDENPPTLIVFQGSFCTTPVHASLSSKTTSLSTHYKNNFDTLATLLTRFENIIENSTLVFVPGVNDPWKSMISLGAAYAWPQRAIPSSFTQKMDKVCKNIIWASNPTRIAYISQEIVVARDDISQRLRRHSVEFPTVEESKEQELIEFQQKKERRKDADATSIHELFKSNDQLPAKVKESRKLVKTLLDQGQLSPFTTNVRPVVWDLDHTLTMHPIPSTLVLGDTTASPFDVTYNGCKAINPGNFISGRRARYIEYTPSSKKVSHEEVFF</sequence>
<feature type="compositionally biased region" description="Acidic residues" evidence="8">
    <location>
        <begin position="146"/>
        <end position="157"/>
    </location>
</feature>
<evidence type="ECO:0000256" key="6">
    <source>
        <dbReference type="ARBA" id="ARBA00023242"/>
    </source>
</evidence>
<evidence type="ECO:0000259" key="9">
    <source>
        <dbReference type="Pfam" id="PF04042"/>
    </source>
</evidence>
<evidence type="ECO:0000256" key="2">
    <source>
        <dbReference type="ARBA" id="ARBA00009560"/>
    </source>
</evidence>
<protein>
    <recommendedName>
        <fullName evidence="3">DNA polymerase epsilon subunit B</fullName>
    </recommendedName>
    <alternativeName>
        <fullName evidence="7">DNA polymerase II subunit 2</fullName>
    </alternativeName>
</protein>
<evidence type="ECO:0000256" key="3">
    <source>
        <dbReference type="ARBA" id="ARBA00016011"/>
    </source>
</evidence>
<comment type="similarity">
    <text evidence="2">Belongs to the DNA polymerase epsilon subunit B family.</text>
</comment>
<evidence type="ECO:0000313" key="11">
    <source>
        <dbReference type="Proteomes" id="UP000187013"/>
    </source>
</evidence>
<comment type="subcellular location">
    <subcellularLocation>
        <location evidence="1">Nucleus</location>
    </subcellularLocation>
</comment>
<evidence type="ECO:0000256" key="5">
    <source>
        <dbReference type="ARBA" id="ARBA00023125"/>
    </source>
</evidence>
<proteinExistence type="inferred from homology"/>
<evidence type="ECO:0000256" key="8">
    <source>
        <dbReference type="SAM" id="MobiDB-lite"/>
    </source>
</evidence>